<dbReference type="InterPro" id="IPR053146">
    <property type="entry name" value="QDO-like"/>
</dbReference>
<accession>A0AAU7N1B4</accession>
<sequence length="208" mass="23734">MHKIRYYSYTLPLPQFIKTNTMMNNRRTFLQKLGVFSTLCLTGMHNSLGANNAIRDTDGLIIKANEGEVRYIGNTRKAKVNIKVSKTPDYSPEISLLTELITPEDGIPTHKHLNEDEFLFVQKGTVEITLGDDIQTGEHGDLIYVPKNTWHGFKNTGKEDVTLLFGYSPSGFEDYFRQIGTVRIDEELGFTSEDWIRTNKKYGVVYKS</sequence>
<dbReference type="AlphaFoldDB" id="A0AAU7N1B4"/>
<evidence type="ECO:0000259" key="1">
    <source>
        <dbReference type="Pfam" id="PF07883"/>
    </source>
</evidence>
<protein>
    <submittedName>
        <fullName evidence="2">Cupin domain-containing protein</fullName>
    </submittedName>
</protein>
<dbReference type="Pfam" id="PF07883">
    <property type="entry name" value="Cupin_2"/>
    <property type="match status" value="1"/>
</dbReference>
<dbReference type="RefSeq" id="WP_349352705.1">
    <property type="nucleotide sequence ID" value="NZ_CP157804.1"/>
</dbReference>
<name>A0AAU7N1B4_9FLAO</name>
<reference evidence="2" key="1">
    <citation type="submission" date="2024-05" db="EMBL/GenBank/DDBJ databases">
        <title>Draft Genome Sequences of Flagellimonas sp. MMG031 and Marinobacter sp. MMG032 Isolated from the dinoflagellate Symbiodinium pilosum.</title>
        <authorList>
            <person name="Shikuma N.J."/>
            <person name="Farrell M.V."/>
        </authorList>
    </citation>
    <scope>NUCLEOTIDE SEQUENCE</scope>
    <source>
        <strain evidence="2">MMG031</strain>
    </source>
</reference>
<evidence type="ECO:0000313" key="2">
    <source>
        <dbReference type="EMBL" id="XBQ24439.1"/>
    </source>
</evidence>
<proteinExistence type="predicted"/>
<gene>
    <name evidence="2" type="ORF">ABNE31_05855</name>
</gene>
<feature type="domain" description="Cupin type-2" evidence="1">
    <location>
        <begin position="101"/>
        <end position="165"/>
    </location>
</feature>
<dbReference type="InterPro" id="IPR013096">
    <property type="entry name" value="Cupin_2"/>
</dbReference>
<dbReference type="KEGG" id="fld:ABNE31_05855"/>
<dbReference type="Gene3D" id="2.60.120.10">
    <property type="entry name" value="Jelly Rolls"/>
    <property type="match status" value="1"/>
</dbReference>
<dbReference type="InterPro" id="IPR011051">
    <property type="entry name" value="RmlC_Cupin_sf"/>
</dbReference>
<dbReference type="SUPFAM" id="SSF51182">
    <property type="entry name" value="RmlC-like cupins"/>
    <property type="match status" value="1"/>
</dbReference>
<organism evidence="2">
    <name type="scientific">Flagellimonas sp. MMG031</name>
    <dbReference type="NCBI Taxonomy" id="3158549"/>
    <lineage>
        <taxon>Bacteria</taxon>
        <taxon>Pseudomonadati</taxon>
        <taxon>Bacteroidota</taxon>
        <taxon>Flavobacteriia</taxon>
        <taxon>Flavobacteriales</taxon>
        <taxon>Flavobacteriaceae</taxon>
        <taxon>Flagellimonas</taxon>
    </lineage>
</organism>
<dbReference type="InterPro" id="IPR014710">
    <property type="entry name" value="RmlC-like_jellyroll"/>
</dbReference>
<dbReference type="PANTHER" id="PTHR36440">
    <property type="entry name" value="PUTATIVE (AFU_ORTHOLOGUE AFUA_8G07350)-RELATED"/>
    <property type="match status" value="1"/>
</dbReference>
<dbReference type="EMBL" id="CP157804">
    <property type="protein sequence ID" value="XBQ24439.1"/>
    <property type="molecule type" value="Genomic_DNA"/>
</dbReference>
<dbReference type="PANTHER" id="PTHR36440:SF1">
    <property type="entry name" value="PUTATIVE (AFU_ORTHOLOGUE AFUA_8G07350)-RELATED"/>
    <property type="match status" value="1"/>
</dbReference>